<keyword evidence="9 15" id="KW-0472">Membrane</keyword>
<evidence type="ECO:0000256" key="9">
    <source>
        <dbReference type="ARBA" id="ARBA00023136"/>
    </source>
</evidence>
<evidence type="ECO:0000256" key="1">
    <source>
        <dbReference type="ARBA" id="ARBA00004153"/>
    </source>
</evidence>
<dbReference type="EMBL" id="MF467280">
    <property type="protein sequence ID" value="ATI20980.1"/>
    <property type="molecule type" value="Genomic_DNA"/>
</dbReference>
<name>A0A2C9DSJ7_9POXV</name>
<evidence type="ECO:0000256" key="12">
    <source>
        <dbReference type="ARBA" id="ARBA00034768"/>
    </source>
</evidence>
<dbReference type="InterPro" id="IPR005057">
    <property type="entry name" value="Poxvirus_E8"/>
</dbReference>
<keyword evidence="7" id="KW-1043">Host membrane</keyword>
<evidence type="ECO:0000256" key="15">
    <source>
        <dbReference type="SAM" id="Phobius"/>
    </source>
</evidence>
<sequence>MAAASAAARAPPAHSVHDEAQKRHPDQQTFYTRELTPAMKNTYLYHDYAYGWIPETAIWNSRYATLYLSDYYPVSIGLLRKLEFMLGLYRGPAPEYKPKVNSEFIANGTFRGRFNDFFQRFSKLPQGEFISFLLLVSMPIYNLLFFFKGTPFDIKKHTLFSEFYINRESHLELARYLASGGDYRPVFSRLDDPRLYSGNLDTMGLRRIWTPASRLGRLPPAQYETLSNLSLIISFTNRDPVLMFLMFYVPGFSATSKITPAVEMLMARLGLVREDIVLI</sequence>
<evidence type="ECO:0000256" key="4">
    <source>
        <dbReference type="ARBA" id="ARBA00022553"/>
    </source>
</evidence>
<keyword evidence="10" id="KW-1038">Host endoplasmic reticulum</keyword>
<feature type="compositionally biased region" description="Low complexity" evidence="14">
    <location>
        <begin position="1"/>
        <end position="13"/>
    </location>
</feature>
<comment type="subcellular location">
    <subcellularLocation>
        <location evidence="2">Host cytoplasm</location>
    </subcellularLocation>
    <subcellularLocation>
        <location evidence="1">Host endoplasmic reticulum membrane</location>
        <topology evidence="1">Multi-pass membrane protein</topology>
    </subcellularLocation>
    <subcellularLocation>
        <location evidence="3">Virion</location>
    </subcellularLocation>
</comment>
<evidence type="ECO:0000256" key="11">
    <source>
        <dbReference type="ARBA" id="ARBA00023200"/>
    </source>
</evidence>
<keyword evidence="8 15" id="KW-1133">Transmembrane helix</keyword>
<keyword evidence="4" id="KW-0597">Phosphoprotein</keyword>
<evidence type="ECO:0000256" key="5">
    <source>
        <dbReference type="ARBA" id="ARBA00022692"/>
    </source>
</evidence>
<evidence type="ECO:0000256" key="3">
    <source>
        <dbReference type="ARBA" id="ARBA00004328"/>
    </source>
</evidence>
<evidence type="ECO:0000256" key="14">
    <source>
        <dbReference type="SAM" id="MobiDB-lite"/>
    </source>
</evidence>
<organism evidence="16">
    <name type="scientific">Western grey kangaroopox virus</name>
    <dbReference type="NCBI Taxonomy" id="1566307"/>
    <lineage>
        <taxon>Viruses</taxon>
        <taxon>Varidnaviria</taxon>
        <taxon>Bamfordvirae</taxon>
        <taxon>Nucleocytoviricota</taxon>
        <taxon>Pokkesviricetes</taxon>
        <taxon>Chitovirales</taxon>
        <taxon>Poxviridae</taxon>
        <taxon>Chordopoxvirinae</taxon>
        <taxon>Macropopoxvirus</taxon>
        <taxon>Macropopoxvirus mfuliginosuspox</taxon>
        <taxon>Western kangaroopox virus</taxon>
    </lineage>
</organism>
<feature type="region of interest" description="Disordered" evidence="14">
    <location>
        <begin position="1"/>
        <end position="27"/>
    </location>
</feature>
<keyword evidence="17" id="KW-1185">Reference proteome</keyword>
<evidence type="ECO:0000313" key="16">
    <source>
        <dbReference type="EMBL" id="ATI20980.1"/>
    </source>
</evidence>
<feature type="transmembrane region" description="Helical" evidence="15">
    <location>
        <begin position="129"/>
        <end position="147"/>
    </location>
</feature>
<dbReference type="PIRSF" id="PIRSF015690">
    <property type="entry name" value="VAC_E8R"/>
    <property type="match status" value="1"/>
</dbReference>
<evidence type="ECO:0000256" key="13">
    <source>
        <dbReference type="ARBA" id="ARBA00034818"/>
    </source>
</evidence>
<keyword evidence="5 15" id="KW-0812">Transmembrane</keyword>
<evidence type="ECO:0000256" key="2">
    <source>
        <dbReference type="ARBA" id="ARBA00004192"/>
    </source>
</evidence>
<feature type="compositionally biased region" description="Basic and acidic residues" evidence="14">
    <location>
        <begin position="15"/>
        <end position="26"/>
    </location>
</feature>
<keyword evidence="11" id="KW-1035">Host cytoplasm</keyword>
<accession>A0A2C9DSJ7</accession>
<dbReference type="GO" id="GO:0044167">
    <property type="term" value="C:host cell endoplasmic reticulum membrane"/>
    <property type="evidence" value="ECO:0007669"/>
    <property type="project" value="UniProtKB-SubCell"/>
</dbReference>
<proteinExistence type="inferred from homology"/>
<evidence type="ECO:0000256" key="6">
    <source>
        <dbReference type="ARBA" id="ARBA00022844"/>
    </source>
</evidence>
<reference evidence="16" key="1">
    <citation type="journal article" date="2017" name="Virus Res.">
        <title>Complete genomic characterisation of two novel poxviruses (WKPV and EKPV) from western and eastern grey kangaroos.</title>
        <authorList>
            <person name="Bennett M."/>
            <person name="Tu S.L."/>
            <person name="Upton C."/>
            <person name="McArtor C."/>
            <person name="Gillett A."/>
            <person name="Laird T."/>
            <person name="O'Dea M."/>
        </authorList>
    </citation>
    <scope>NUCLEOTIDE SEQUENCE [LARGE SCALE GENOMIC DNA]</scope>
    <source>
        <strain evidence="16">Western Australia</strain>
    </source>
</reference>
<evidence type="ECO:0000313" key="17">
    <source>
        <dbReference type="Proteomes" id="UP000318778"/>
    </source>
</evidence>
<comment type="similarity">
    <text evidence="12">Belongs to the orthopoxvirus OPG070 family.</text>
</comment>
<evidence type="ECO:0000256" key="7">
    <source>
        <dbReference type="ARBA" id="ARBA00022870"/>
    </source>
</evidence>
<keyword evidence="6" id="KW-0946">Virion</keyword>
<evidence type="ECO:0000256" key="10">
    <source>
        <dbReference type="ARBA" id="ARBA00023184"/>
    </source>
</evidence>
<dbReference type="Pfam" id="PF03394">
    <property type="entry name" value="Pox_E8"/>
    <property type="match status" value="1"/>
</dbReference>
<evidence type="ECO:0000256" key="8">
    <source>
        <dbReference type="ARBA" id="ARBA00022989"/>
    </source>
</evidence>
<dbReference type="Proteomes" id="UP000318778">
    <property type="component" value="Segment"/>
</dbReference>
<dbReference type="GO" id="GO:0044423">
    <property type="term" value="C:virion component"/>
    <property type="evidence" value="ECO:0007669"/>
    <property type="project" value="UniProtKB-KW"/>
</dbReference>
<protein>
    <recommendedName>
        <fullName evidence="13">Protein OPG070</fullName>
    </recommendedName>
</protein>